<gene>
    <name evidence="2" type="ORF">CE91St12_14100</name>
    <name evidence="11" type="ORF">DW729_18120</name>
    <name evidence="10" type="ORF">DW831_18410</name>
    <name evidence="9" type="ORF">DXC80_12905</name>
    <name evidence="8" type="ORF">DXD40_16555</name>
    <name evidence="1" type="ORF">ERS852554_03915</name>
    <name evidence="3" type="ORF">GAP47_04120</name>
    <name evidence="4" type="ORF">GAP48_09270</name>
    <name evidence="5" type="ORF">POY80_08340</name>
    <name evidence="7" type="ORF">POZ10_18225</name>
    <name evidence="6" type="ORF">POZ22_07485</name>
</gene>
<dbReference type="PROSITE" id="PS51257">
    <property type="entry name" value="PROKAR_LIPOPROTEIN"/>
    <property type="match status" value="1"/>
</dbReference>
<evidence type="ECO:0000313" key="4">
    <source>
        <dbReference type="EMBL" id="KAB4254950.1"/>
    </source>
</evidence>
<dbReference type="Proteomes" id="UP001222603">
    <property type="component" value="Unassembled WGS sequence"/>
</dbReference>
<evidence type="ECO:0000313" key="10">
    <source>
        <dbReference type="EMBL" id="RHC71397.1"/>
    </source>
</evidence>
<evidence type="ECO:0000313" key="6">
    <source>
        <dbReference type="EMBL" id="MDC1854622.1"/>
    </source>
</evidence>
<evidence type="ECO:0000313" key="8">
    <source>
        <dbReference type="EMBL" id="RGJ90438.1"/>
    </source>
</evidence>
<dbReference type="EMBL" id="QSPV01000018">
    <property type="protein sequence ID" value="RGJ90438.1"/>
    <property type="molecule type" value="Genomic_DNA"/>
</dbReference>
<dbReference type="Proteomes" id="UP000462376">
    <property type="component" value="Unassembled WGS sequence"/>
</dbReference>
<organism evidence="7 19">
    <name type="scientific">Bacteroides uniformis</name>
    <dbReference type="NCBI Taxonomy" id="820"/>
    <lineage>
        <taxon>Bacteria</taxon>
        <taxon>Pseudomonadati</taxon>
        <taxon>Bacteroidota</taxon>
        <taxon>Bacteroidia</taxon>
        <taxon>Bacteroidales</taxon>
        <taxon>Bacteroidaceae</taxon>
        <taxon>Bacteroides</taxon>
    </lineage>
</organism>
<evidence type="ECO:0000313" key="19">
    <source>
        <dbReference type="Proteomes" id="UP001222603"/>
    </source>
</evidence>
<evidence type="ECO:0000313" key="3">
    <source>
        <dbReference type="EMBL" id="KAB4240342.1"/>
    </source>
</evidence>
<evidence type="ECO:0000313" key="11">
    <source>
        <dbReference type="EMBL" id="RHE56119.1"/>
    </source>
</evidence>
<dbReference type="EMBL" id="WCTL01000002">
    <property type="protein sequence ID" value="KAB4240342.1"/>
    <property type="molecule type" value="Genomic_DNA"/>
</dbReference>
<reference evidence="1 12" key="1">
    <citation type="submission" date="2015-09" db="EMBL/GenBank/DDBJ databases">
        <authorList>
            <consortium name="Pathogen Informatics"/>
        </authorList>
    </citation>
    <scope>NUCLEOTIDE SEQUENCE [LARGE SCALE GENOMIC DNA]</scope>
    <source>
        <strain evidence="1 12">2789STDY5834942</strain>
    </source>
</reference>
<evidence type="ECO:0000313" key="7">
    <source>
        <dbReference type="EMBL" id="MDC1902551.1"/>
    </source>
</evidence>
<reference evidence="17 18" key="3">
    <citation type="journal article" date="2019" name="Nat. Med.">
        <title>A library of human gut bacterial isolates paired with longitudinal multiomics data enables mechanistic microbiome research.</title>
        <authorList>
            <person name="Poyet M."/>
            <person name="Groussin M."/>
            <person name="Gibbons S.M."/>
            <person name="Avila-Pacheco J."/>
            <person name="Jiang X."/>
            <person name="Kearney S.M."/>
            <person name="Perrotta A.R."/>
            <person name="Berdy B."/>
            <person name="Zhao S."/>
            <person name="Lieberman T.D."/>
            <person name="Swanson P.K."/>
            <person name="Smith M."/>
            <person name="Roesemann S."/>
            <person name="Alexander J.E."/>
            <person name="Rich S.A."/>
            <person name="Livny J."/>
            <person name="Vlamakis H."/>
            <person name="Clish C."/>
            <person name="Bullock K."/>
            <person name="Deik A."/>
            <person name="Scott J."/>
            <person name="Pierce K.A."/>
            <person name="Xavier R.J."/>
            <person name="Alm E.J."/>
        </authorList>
    </citation>
    <scope>NUCLEOTIDE SEQUENCE [LARGE SCALE GENOMIC DNA]</scope>
    <source>
        <strain evidence="4 18">BIOML-A3</strain>
        <strain evidence="3 17">BIOML-A5</strain>
    </source>
</reference>
<evidence type="ECO:0000313" key="12">
    <source>
        <dbReference type="Proteomes" id="UP000095788"/>
    </source>
</evidence>
<dbReference type="EMBL" id="JAQNQY010000007">
    <property type="protein sequence ID" value="MDC1752450.1"/>
    <property type="molecule type" value="Genomic_DNA"/>
</dbReference>
<evidence type="ECO:0000313" key="2">
    <source>
        <dbReference type="EMBL" id="GKH13200.1"/>
    </source>
</evidence>
<dbReference type="Proteomes" id="UP000284640">
    <property type="component" value="Unassembled WGS sequence"/>
</dbReference>
<sequence length="149" mass="16752">MKKMSVVLGLLLAVLVMGCGIYESYGFDYKQLSSIERGMSFKEVCTILGEPAFRDLNKEGEAWTFRAYTPAGWSAVKVWFKDGKVDEMKSYLEDTYPVTTSRDKSFMDEKKESSDKSSETKVIVSPEGKHYIKMGSVVVTPEGKHIIVP</sequence>
<dbReference type="Proteomes" id="UP000260795">
    <property type="component" value="Unassembled WGS sequence"/>
</dbReference>
<evidence type="ECO:0008006" key="20">
    <source>
        <dbReference type="Google" id="ProtNLM"/>
    </source>
</evidence>
<dbReference type="Proteomes" id="UP000095788">
    <property type="component" value="Unassembled WGS sequence"/>
</dbReference>
<evidence type="ECO:0000313" key="15">
    <source>
        <dbReference type="Proteomes" id="UP000284514"/>
    </source>
</evidence>
<evidence type="ECO:0000313" key="14">
    <source>
        <dbReference type="Proteomes" id="UP000260844"/>
    </source>
</evidence>
<dbReference type="EMBL" id="QSRK01000020">
    <property type="protein sequence ID" value="RGL12030.1"/>
    <property type="molecule type" value="Genomic_DNA"/>
</dbReference>
<dbReference type="PATRIC" id="fig|820.27.peg.2707"/>
<dbReference type="EMBL" id="CZBF01000009">
    <property type="protein sequence ID" value="CUQ30456.1"/>
    <property type="molecule type" value="Genomic_DNA"/>
</dbReference>
<dbReference type="RefSeq" id="WP_057282188.1">
    <property type="nucleotide sequence ID" value="NZ_BAABYI010000001.1"/>
</dbReference>
<dbReference type="AlphaFoldDB" id="A0A139K3K7"/>
<dbReference type="Proteomes" id="UP000260844">
    <property type="component" value="Unassembled WGS sequence"/>
</dbReference>
<evidence type="ECO:0000313" key="5">
    <source>
        <dbReference type="EMBL" id="MDC1752450.1"/>
    </source>
</evidence>
<dbReference type="EMBL" id="BQNL01000001">
    <property type="protein sequence ID" value="GKH13200.1"/>
    <property type="molecule type" value="Genomic_DNA"/>
</dbReference>
<evidence type="ECO:0000313" key="1">
    <source>
        <dbReference type="EMBL" id="CUQ30456.1"/>
    </source>
</evidence>
<dbReference type="STRING" id="820.ERS852554_03915"/>
<dbReference type="EMBL" id="JAQNSI010000509">
    <property type="protein sequence ID" value="MDC1902551.1"/>
    <property type="molecule type" value="Genomic_DNA"/>
</dbReference>
<proteinExistence type="predicted"/>
<name>A0A139K3K7_BACUN</name>
<dbReference type="EMBL" id="JAQNSB010000009">
    <property type="protein sequence ID" value="MDC1854622.1"/>
    <property type="molecule type" value="Genomic_DNA"/>
</dbReference>
<dbReference type="Proteomes" id="UP000284514">
    <property type="component" value="Unassembled WGS sequence"/>
</dbReference>
<evidence type="ECO:0000313" key="17">
    <source>
        <dbReference type="Proteomes" id="UP000462376"/>
    </source>
</evidence>
<dbReference type="Proteomes" id="UP001055048">
    <property type="component" value="Unassembled WGS sequence"/>
</dbReference>
<dbReference type="Proteomes" id="UP000487989">
    <property type="component" value="Unassembled WGS sequence"/>
</dbReference>
<evidence type="ECO:0000313" key="18">
    <source>
        <dbReference type="Proteomes" id="UP000487989"/>
    </source>
</evidence>
<reference evidence="7" key="5">
    <citation type="submission" date="2022-10" db="EMBL/GenBank/DDBJ databases">
        <title>Human gut microbiome strain richness.</title>
        <authorList>
            <person name="Chen-Liaw A."/>
        </authorList>
    </citation>
    <scope>NUCLEOTIDE SEQUENCE</scope>
    <source>
        <strain evidence="7">1001713st1_F9_1001713B170221_170320</strain>
        <strain evidence="5">A1_m1001262Bd0_191120</strain>
        <strain evidence="6">BSD2780061687st1_G10_BSD2780061687b_171204</strain>
    </source>
</reference>
<evidence type="ECO:0000313" key="9">
    <source>
        <dbReference type="EMBL" id="RGL12030.1"/>
    </source>
</evidence>
<evidence type="ECO:0000313" key="16">
    <source>
        <dbReference type="Proteomes" id="UP000284640"/>
    </source>
</evidence>
<reference evidence="13 14" key="2">
    <citation type="submission" date="2018-08" db="EMBL/GenBank/DDBJ databases">
        <title>A genome reference for cultivated species of the human gut microbiota.</title>
        <authorList>
            <person name="Zou Y."/>
            <person name="Xue W."/>
            <person name="Luo G."/>
        </authorList>
    </citation>
    <scope>NUCLEOTIDE SEQUENCE [LARGE SCALE GENOMIC DNA]</scope>
    <source>
        <strain evidence="11 16">AM27-46</strain>
        <strain evidence="10 15">AM34-25</strain>
        <strain evidence="9 13">TF08-13</strain>
        <strain evidence="8 14">TM04-30</strain>
    </source>
</reference>
<dbReference type="Proteomes" id="UP001214113">
    <property type="component" value="Unassembled WGS sequence"/>
</dbReference>
<dbReference type="EMBL" id="WCTJ01000012">
    <property type="protein sequence ID" value="KAB4254950.1"/>
    <property type="molecule type" value="Genomic_DNA"/>
</dbReference>
<protein>
    <recommendedName>
        <fullName evidence="20">Lipoprotein SmpA/OmlA domain-containing protein</fullName>
    </recommendedName>
</protein>
<accession>A0A139K3K7</accession>
<reference evidence="2" key="4">
    <citation type="submission" date="2022-01" db="EMBL/GenBank/DDBJ databases">
        <title>Novel bile acid biosynthetic pathways are enriched in the microbiome of centenarians.</title>
        <authorList>
            <person name="Sato Y."/>
            <person name="Atarashi K."/>
            <person name="Plichta R.D."/>
            <person name="Arai Y."/>
            <person name="Sasajima S."/>
            <person name="Kearney M.S."/>
            <person name="Suda W."/>
            <person name="Takeshita K."/>
            <person name="Sasaki T."/>
            <person name="Okamoto S."/>
            <person name="Skelly N.A."/>
            <person name="Okamura Y."/>
            <person name="Vlamakis H."/>
            <person name="Li Y."/>
            <person name="Tanoue T."/>
            <person name="Takei H."/>
            <person name="Nittono H."/>
            <person name="Narushima S."/>
            <person name="Irie J."/>
            <person name="Itoh H."/>
            <person name="Moriya K."/>
            <person name="Sugiura Y."/>
            <person name="Suematsu M."/>
            <person name="Moritoki N."/>
            <person name="Shibata S."/>
            <person name="Littman R.D."/>
            <person name="Fischbach A.M."/>
            <person name="Uwamino Y."/>
            <person name="Inoue T."/>
            <person name="Honda A."/>
            <person name="Hattori M."/>
            <person name="Murai T."/>
            <person name="Xavier J.R."/>
            <person name="Hirose N."/>
            <person name="Honda K."/>
        </authorList>
    </citation>
    <scope>NUCLEOTIDE SEQUENCE</scope>
    <source>
        <strain evidence="2">CE91-St12</strain>
    </source>
</reference>
<dbReference type="EMBL" id="QSIF01000045">
    <property type="protein sequence ID" value="RHC71397.1"/>
    <property type="molecule type" value="Genomic_DNA"/>
</dbReference>
<evidence type="ECO:0000313" key="13">
    <source>
        <dbReference type="Proteomes" id="UP000260795"/>
    </source>
</evidence>
<dbReference type="Proteomes" id="UP001218502">
    <property type="component" value="Unassembled WGS sequence"/>
</dbReference>
<dbReference type="EMBL" id="QSKL01000027">
    <property type="protein sequence ID" value="RHE56119.1"/>
    <property type="molecule type" value="Genomic_DNA"/>
</dbReference>